<evidence type="ECO:0000256" key="1">
    <source>
        <dbReference type="SAM" id="Coils"/>
    </source>
</evidence>
<dbReference type="InterPro" id="IPR006311">
    <property type="entry name" value="TAT_signal"/>
</dbReference>
<keyword evidence="1" id="KW-0175">Coiled coil</keyword>
<feature type="chain" id="PRO_5040794780" evidence="2">
    <location>
        <begin position="28"/>
        <end position="385"/>
    </location>
</feature>
<dbReference type="AlphaFoldDB" id="A0A9X3IZG8"/>
<organism evidence="3 4">
    <name type="scientific">Nannocystis pusilla</name>
    <dbReference type="NCBI Taxonomy" id="889268"/>
    <lineage>
        <taxon>Bacteria</taxon>
        <taxon>Pseudomonadati</taxon>
        <taxon>Myxococcota</taxon>
        <taxon>Polyangia</taxon>
        <taxon>Nannocystales</taxon>
        <taxon>Nannocystaceae</taxon>
        <taxon>Nannocystis</taxon>
    </lineage>
</organism>
<evidence type="ECO:0000313" key="3">
    <source>
        <dbReference type="EMBL" id="MCY1008564.1"/>
    </source>
</evidence>
<accession>A0A9X3IZG8</accession>
<evidence type="ECO:0000313" key="4">
    <source>
        <dbReference type="Proteomes" id="UP001150924"/>
    </source>
</evidence>
<reference evidence="3" key="1">
    <citation type="submission" date="2022-11" db="EMBL/GenBank/DDBJ databases">
        <title>Minimal conservation of predation-associated metabolite biosynthetic gene clusters underscores biosynthetic potential of Myxococcota including descriptions for ten novel species: Archangium lansinium sp. nov., Myxococcus landrumus sp. nov., Nannocystis bai.</title>
        <authorList>
            <person name="Ahearne A."/>
            <person name="Stevens C."/>
            <person name="Phillips K."/>
        </authorList>
    </citation>
    <scope>NUCLEOTIDE SEQUENCE</scope>
    <source>
        <strain evidence="3">Na p29</strain>
    </source>
</reference>
<gene>
    <name evidence="3" type="ORF">OV079_23985</name>
</gene>
<name>A0A9X3IZG8_9BACT</name>
<dbReference type="PROSITE" id="PS51318">
    <property type="entry name" value="TAT"/>
    <property type="match status" value="1"/>
</dbReference>
<dbReference type="Proteomes" id="UP001150924">
    <property type="component" value="Unassembled WGS sequence"/>
</dbReference>
<keyword evidence="2" id="KW-0732">Signal</keyword>
<evidence type="ECO:0000256" key="2">
    <source>
        <dbReference type="SAM" id="SignalP"/>
    </source>
</evidence>
<comment type="caution">
    <text evidence="3">The sequence shown here is derived from an EMBL/GenBank/DDBJ whole genome shotgun (WGS) entry which is preliminary data.</text>
</comment>
<sequence length="385" mass="41005">MKSRATGLLLSLAGAAAVALAAPSAQAAPCSSGVESGLELATIFSSIIPNGGTFAAAGFSLIGMLACDGAEPLTGKEVLEIVRLENQTVALDQAENSVDTANKALIRLGEDLQGAAYADQPLNSLDVKEADVLRVRIEGIYFFIREAENDVLAALTKPINSRMSYTLTPVLMLAHQKIALAQLFASLGPNANLALDIAEEVLEDIAAYRAESDRLRGISIASYHFNRYNGELSEFRLERSGAAFGPKRKFVCDDPRCLDLDLPEAAQAFHASMQAIGEIAGPLFRQLDAQDAQLALLEARARSILADPFASVDTVAAAPETPVMLENAHPNAEDRCLFNRVGYLDLDGELQSGATRMRGCAPASSHEQWILRANGHVRAAQPSCA</sequence>
<proteinExistence type="predicted"/>
<protein>
    <submittedName>
        <fullName evidence="3">Uncharacterized protein</fullName>
    </submittedName>
</protein>
<feature type="signal peptide" evidence="2">
    <location>
        <begin position="1"/>
        <end position="27"/>
    </location>
</feature>
<dbReference type="EMBL" id="JAPNKE010000002">
    <property type="protein sequence ID" value="MCY1008564.1"/>
    <property type="molecule type" value="Genomic_DNA"/>
</dbReference>
<keyword evidence="4" id="KW-1185">Reference proteome</keyword>
<dbReference type="RefSeq" id="WP_267771167.1">
    <property type="nucleotide sequence ID" value="NZ_JAPNKE010000002.1"/>
</dbReference>
<feature type="coiled-coil region" evidence="1">
    <location>
        <begin position="84"/>
        <end position="111"/>
    </location>
</feature>